<comment type="caution">
    <text evidence="2">The sequence shown here is derived from an EMBL/GenBank/DDBJ whole genome shotgun (WGS) entry which is preliminary data.</text>
</comment>
<evidence type="ECO:0000313" key="3">
    <source>
        <dbReference type="Proteomes" id="UP001458880"/>
    </source>
</evidence>
<evidence type="ECO:0000256" key="1">
    <source>
        <dbReference type="SAM" id="MobiDB-lite"/>
    </source>
</evidence>
<keyword evidence="3" id="KW-1185">Reference proteome</keyword>
<feature type="region of interest" description="Disordered" evidence="1">
    <location>
        <begin position="48"/>
        <end position="68"/>
    </location>
</feature>
<evidence type="ECO:0000313" key="2">
    <source>
        <dbReference type="EMBL" id="KAK9728874.1"/>
    </source>
</evidence>
<dbReference type="Proteomes" id="UP001458880">
    <property type="component" value="Unassembled WGS sequence"/>
</dbReference>
<gene>
    <name evidence="2" type="ORF">QE152_g17019</name>
</gene>
<dbReference type="AlphaFoldDB" id="A0AAW1L5E9"/>
<proteinExistence type="predicted"/>
<dbReference type="EMBL" id="JASPKY010000166">
    <property type="protein sequence ID" value="KAK9728874.1"/>
    <property type="molecule type" value="Genomic_DNA"/>
</dbReference>
<sequence>MPVTRRNARLPLCNDDRSTDDERKRVPGMGIDAKEAVKMFPDERRLSLPHSGSVSASDPFKNFVSPGN</sequence>
<feature type="compositionally biased region" description="Basic and acidic residues" evidence="1">
    <location>
        <begin position="14"/>
        <end position="25"/>
    </location>
</feature>
<organism evidence="2 3">
    <name type="scientific">Popillia japonica</name>
    <name type="common">Japanese beetle</name>
    <dbReference type="NCBI Taxonomy" id="7064"/>
    <lineage>
        <taxon>Eukaryota</taxon>
        <taxon>Metazoa</taxon>
        <taxon>Ecdysozoa</taxon>
        <taxon>Arthropoda</taxon>
        <taxon>Hexapoda</taxon>
        <taxon>Insecta</taxon>
        <taxon>Pterygota</taxon>
        <taxon>Neoptera</taxon>
        <taxon>Endopterygota</taxon>
        <taxon>Coleoptera</taxon>
        <taxon>Polyphaga</taxon>
        <taxon>Scarabaeiformia</taxon>
        <taxon>Scarabaeidae</taxon>
        <taxon>Rutelinae</taxon>
        <taxon>Popillia</taxon>
    </lineage>
</organism>
<protein>
    <submittedName>
        <fullName evidence="2">Uncharacterized protein</fullName>
    </submittedName>
</protein>
<feature type="region of interest" description="Disordered" evidence="1">
    <location>
        <begin position="1"/>
        <end position="26"/>
    </location>
</feature>
<reference evidence="2 3" key="1">
    <citation type="journal article" date="2024" name="BMC Genomics">
        <title>De novo assembly and annotation of Popillia japonica's genome with initial clues to its potential as an invasive pest.</title>
        <authorList>
            <person name="Cucini C."/>
            <person name="Boschi S."/>
            <person name="Funari R."/>
            <person name="Cardaioli E."/>
            <person name="Iannotti N."/>
            <person name="Marturano G."/>
            <person name="Paoli F."/>
            <person name="Bruttini M."/>
            <person name="Carapelli A."/>
            <person name="Frati F."/>
            <person name="Nardi F."/>
        </authorList>
    </citation>
    <scope>NUCLEOTIDE SEQUENCE [LARGE SCALE GENOMIC DNA]</scope>
    <source>
        <strain evidence="2">DMR45628</strain>
    </source>
</reference>
<accession>A0AAW1L5E9</accession>
<name>A0AAW1L5E9_POPJA</name>